<organism evidence="1 2">
    <name type="scientific">Henriciella pelagia</name>
    <dbReference type="NCBI Taxonomy" id="1977912"/>
    <lineage>
        <taxon>Bacteria</taxon>
        <taxon>Pseudomonadati</taxon>
        <taxon>Pseudomonadota</taxon>
        <taxon>Alphaproteobacteria</taxon>
        <taxon>Hyphomonadales</taxon>
        <taxon>Hyphomonadaceae</taxon>
        <taxon>Henriciella</taxon>
    </lineage>
</organism>
<evidence type="ECO:0000313" key="1">
    <source>
        <dbReference type="EMBL" id="GGB70059.1"/>
    </source>
</evidence>
<proteinExistence type="predicted"/>
<evidence type="ECO:0000313" key="2">
    <source>
        <dbReference type="Proteomes" id="UP000628854"/>
    </source>
</evidence>
<dbReference type="Proteomes" id="UP000628854">
    <property type="component" value="Unassembled WGS sequence"/>
</dbReference>
<name>A0ABQ1JIV2_9PROT</name>
<keyword evidence="2" id="KW-1185">Reference proteome</keyword>
<reference evidence="2" key="1">
    <citation type="journal article" date="2019" name="Int. J. Syst. Evol. Microbiol.">
        <title>The Global Catalogue of Microorganisms (GCM) 10K type strain sequencing project: providing services to taxonomists for standard genome sequencing and annotation.</title>
        <authorList>
            <consortium name="The Broad Institute Genomics Platform"/>
            <consortium name="The Broad Institute Genome Sequencing Center for Infectious Disease"/>
            <person name="Wu L."/>
            <person name="Ma J."/>
        </authorList>
    </citation>
    <scope>NUCLEOTIDE SEQUENCE [LARGE SCALE GENOMIC DNA]</scope>
    <source>
        <strain evidence="2">CGMCC 1.15928</strain>
    </source>
</reference>
<accession>A0ABQ1JIV2</accession>
<dbReference type="EMBL" id="BMKF01000002">
    <property type="protein sequence ID" value="GGB70059.1"/>
    <property type="molecule type" value="Genomic_DNA"/>
</dbReference>
<gene>
    <name evidence="1" type="ORF">GCM10011503_18420</name>
</gene>
<protein>
    <submittedName>
        <fullName evidence="1">Uncharacterized protein</fullName>
    </submittedName>
</protein>
<dbReference type="RefSeq" id="WP_084392707.1">
    <property type="nucleotide sequence ID" value="NZ_BMKF01000002.1"/>
</dbReference>
<sequence length="198" mass="21893">MARKRDYKAEYKRRKARGLARGLTLSQARGHPKASELSASGKAVSAAADARIQSAISAMGEGASLTRAAKTYKVSAERLKRTVQAKRLGSKINNRWVLTDQRPRRVPLINKDAQTIAVTVAGFPEASRVGVYFNRVGRLVLTQDTSLLDEFEDEAVRDVRGNDHPLITDPNTLIRYVQKDEPSFTEIYKVLEPGEGAI</sequence>
<comment type="caution">
    <text evidence="1">The sequence shown here is derived from an EMBL/GenBank/DDBJ whole genome shotgun (WGS) entry which is preliminary data.</text>
</comment>